<dbReference type="RefSeq" id="WP_310535778.1">
    <property type="nucleotide sequence ID" value="NZ_JAVKVN010000015.1"/>
</dbReference>
<dbReference type="InterPro" id="IPR003673">
    <property type="entry name" value="CoA-Trfase_fam_III"/>
</dbReference>
<dbReference type="EC" id="2.8.3.-" evidence="2"/>
<dbReference type="InterPro" id="IPR050483">
    <property type="entry name" value="CoA-transferase_III_domain"/>
</dbReference>
<comment type="caution">
    <text evidence="2">The sequence shown here is derived from an EMBL/GenBank/DDBJ whole genome shotgun (WGS) entry which is preliminary data.</text>
</comment>
<dbReference type="Gene3D" id="3.30.1540.10">
    <property type="entry name" value="formyl-coa transferase, domain 3"/>
    <property type="match status" value="1"/>
</dbReference>
<dbReference type="EMBL" id="JAVKVN010000015">
    <property type="protein sequence ID" value="MDR7949068.1"/>
    <property type="molecule type" value="Genomic_DNA"/>
</dbReference>
<evidence type="ECO:0000256" key="1">
    <source>
        <dbReference type="ARBA" id="ARBA00022679"/>
    </source>
</evidence>
<accession>A0ABU2DLZ4</accession>
<organism evidence="2 3">
    <name type="scientific">Achromobacter aegrifaciens</name>
    <dbReference type="NCBI Taxonomy" id="1287736"/>
    <lineage>
        <taxon>Bacteria</taxon>
        <taxon>Pseudomonadati</taxon>
        <taxon>Pseudomonadota</taxon>
        <taxon>Betaproteobacteria</taxon>
        <taxon>Burkholderiales</taxon>
        <taxon>Alcaligenaceae</taxon>
        <taxon>Achromobacter</taxon>
    </lineage>
</organism>
<dbReference type="Proteomes" id="UP001264156">
    <property type="component" value="Unassembled WGS sequence"/>
</dbReference>
<dbReference type="Gene3D" id="3.40.50.10540">
    <property type="entry name" value="Crotonobetainyl-coa:carnitine coa-transferase, domain 1"/>
    <property type="match status" value="1"/>
</dbReference>
<proteinExistence type="predicted"/>
<keyword evidence="1 2" id="KW-0808">Transferase</keyword>
<reference evidence="3" key="1">
    <citation type="submission" date="2023-07" db="EMBL/GenBank/DDBJ databases">
        <title>Glyphosate-induced phosphonatase operons in soil bacteria of genus Achromobacter.</title>
        <authorList>
            <person name="Epiktetov D.O."/>
            <person name="Sviridov A.V."/>
            <person name="Tarlachkov S.V."/>
            <person name="Shushkova T.V."/>
            <person name="Toropygin I.Y."/>
            <person name="Leontievsky A."/>
        </authorList>
    </citation>
    <scope>NUCLEOTIDE SEQUENCE [LARGE SCALE GENOMIC DNA]</scope>
    <source>
        <strain evidence="3">Kg 16</strain>
    </source>
</reference>
<dbReference type="PANTHER" id="PTHR48207:SF3">
    <property type="entry name" value="SUCCINATE--HYDROXYMETHYLGLUTARATE COA-TRANSFERASE"/>
    <property type="match status" value="1"/>
</dbReference>
<evidence type="ECO:0000313" key="2">
    <source>
        <dbReference type="EMBL" id="MDR7949068.1"/>
    </source>
</evidence>
<dbReference type="GO" id="GO:0016740">
    <property type="term" value="F:transferase activity"/>
    <property type="evidence" value="ECO:0007669"/>
    <property type="project" value="UniProtKB-KW"/>
</dbReference>
<protein>
    <submittedName>
        <fullName evidence="2">CoA transferase</fullName>
        <ecNumber evidence="2">2.8.3.-</ecNumber>
    </submittedName>
</protein>
<dbReference type="PANTHER" id="PTHR48207">
    <property type="entry name" value="SUCCINATE--HYDROXYMETHYLGLUTARATE COA-TRANSFERASE"/>
    <property type="match status" value="1"/>
</dbReference>
<evidence type="ECO:0000313" key="3">
    <source>
        <dbReference type="Proteomes" id="UP001264156"/>
    </source>
</evidence>
<gene>
    <name evidence="2" type="ORF">RIU57_28370</name>
</gene>
<sequence length="390" mass="41692">MSATQSVLEGVVVVDASRVLAGPYAGQILGDHGADVIKVESFDGDDTRRYGPPVADGSAPYYQGLNRNKKNVALDLNSDSGLDALLSLLASADVLIENFKLSTWRKWGIDDLSTLSARFPRLVHCRISGFGETGQFGGLPGYDAAIQAMSGLMSTNGDPAVNAARIGIPLVDAATGMQAALGVMLALYERERSEKGQMVEATLYDTALSLLHPHAANVLYGGEAPRTGNGHPNLVPYDLYQTGTIPIFIAVGNDRQFATLCRHLGLQEIVQDATYATNIGRLTHRAQLTARLAEKLLEHDGMHLFSTLMAAGVPCAPVLTVDEALKLQHTHDRDMVLEMDGYRGAGIPIKLSRTPGSLRFAPPGIGQHNAEIFARFGIASEQALTTDSES</sequence>
<dbReference type="InterPro" id="IPR023606">
    <property type="entry name" value="CoA-Trfase_III_dom_1_sf"/>
</dbReference>
<dbReference type="Pfam" id="PF02515">
    <property type="entry name" value="CoA_transf_3"/>
    <property type="match status" value="1"/>
</dbReference>
<keyword evidence="3" id="KW-1185">Reference proteome</keyword>
<dbReference type="InterPro" id="IPR044855">
    <property type="entry name" value="CoA-Trfase_III_dom3_sf"/>
</dbReference>
<name>A0ABU2DLZ4_ACHAE</name>
<dbReference type="SUPFAM" id="SSF89796">
    <property type="entry name" value="CoA-transferase family III (CaiB/BaiF)"/>
    <property type="match status" value="1"/>
</dbReference>